<feature type="compositionally biased region" description="Low complexity" evidence="7">
    <location>
        <begin position="1063"/>
        <end position="1073"/>
    </location>
</feature>
<dbReference type="OrthoDB" id="2150324at2759"/>
<dbReference type="Pfam" id="PF13967">
    <property type="entry name" value="RSN1_TM"/>
    <property type="match status" value="1"/>
</dbReference>
<keyword evidence="6 8" id="KW-0472">Membrane</keyword>
<dbReference type="InterPro" id="IPR003864">
    <property type="entry name" value="CSC1/OSCA1-like_7TM"/>
</dbReference>
<feature type="compositionally biased region" description="Low complexity" evidence="7">
    <location>
        <begin position="862"/>
        <end position="902"/>
    </location>
</feature>
<accession>A0A1Y2HH54</accession>
<name>A0A1Y2HH54_9FUNG</name>
<feature type="transmembrane region" description="Helical" evidence="8">
    <location>
        <begin position="592"/>
        <end position="611"/>
    </location>
</feature>
<dbReference type="GO" id="GO:0005227">
    <property type="term" value="F:calcium-activated cation channel activity"/>
    <property type="evidence" value="ECO:0007669"/>
    <property type="project" value="InterPro"/>
</dbReference>
<protein>
    <recommendedName>
        <fullName evidence="14">DUF221-domain-containing protein</fullName>
    </recommendedName>
</protein>
<feature type="transmembrane region" description="Helical" evidence="8">
    <location>
        <begin position="388"/>
        <end position="408"/>
    </location>
</feature>
<feature type="transmembrane region" description="Helical" evidence="8">
    <location>
        <begin position="544"/>
        <end position="572"/>
    </location>
</feature>
<feature type="domain" description="CSC1/OSCA1-like N-terminal transmembrane" evidence="10">
    <location>
        <begin position="20"/>
        <end position="188"/>
    </location>
</feature>
<feature type="domain" description="CSC1/OSCA1-like cytosolic" evidence="11">
    <location>
        <begin position="214"/>
        <end position="374"/>
    </location>
</feature>
<reference evidence="12 13" key="1">
    <citation type="submission" date="2016-07" db="EMBL/GenBank/DDBJ databases">
        <title>Pervasive Adenine N6-methylation of Active Genes in Fungi.</title>
        <authorList>
            <consortium name="DOE Joint Genome Institute"/>
            <person name="Mondo S.J."/>
            <person name="Dannebaum R.O."/>
            <person name="Kuo R.C."/>
            <person name="Labutti K."/>
            <person name="Haridas S."/>
            <person name="Kuo A."/>
            <person name="Salamov A."/>
            <person name="Ahrendt S.R."/>
            <person name="Lipzen A."/>
            <person name="Sullivan W."/>
            <person name="Andreopoulos W.B."/>
            <person name="Clum A."/>
            <person name="Lindquist E."/>
            <person name="Daum C."/>
            <person name="Ramamoorthy G.K."/>
            <person name="Gryganskyi A."/>
            <person name="Culley D."/>
            <person name="Magnuson J.K."/>
            <person name="James T.Y."/>
            <person name="O'Malley M.A."/>
            <person name="Stajich J.E."/>
            <person name="Spatafora J.W."/>
            <person name="Visel A."/>
            <person name="Grigoriev I.V."/>
        </authorList>
    </citation>
    <scope>NUCLEOTIDE SEQUENCE [LARGE SCALE GENOMIC DNA]</scope>
    <source>
        <strain evidence="12 13">PL171</strain>
    </source>
</reference>
<evidence type="ECO:0008006" key="14">
    <source>
        <dbReference type="Google" id="ProtNLM"/>
    </source>
</evidence>
<feature type="transmembrane region" description="Helical" evidence="8">
    <location>
        <begin position="618"/>
        <end position="636"/>
    </location>
</feature>
<keyword evidence="4 8" id="KW-0812">Transmembrane</keyword>
<feature type="transmembrane region" description="Helical" evidence="8">
    <location>
        <begin position="170"/>
        <end position="192"/>
    </location>
</feature>
<evidence type="ECO:0000256" key="8">
    <source>
        <dbReference type="SAM" id="Phobius"/>
    </source>
</evidence>
<dbReference type="EMBL" id="MCFL01000032">
    <property type="protein sequence ID" value="ORZ33917.1"/>
    <property type="molecule type" value="Genomic_DNA"/>
</dbReference>
<sequence>MADSGVAPKEAFQDLDGLAFQLLTTMTIGAAAVAFFCFMRPLNPTVYEPNKVLQRSFARRGLHQFFHDSKVPEKLPEVSKSLFGWFMVVYRTTEKELLESLGIDATIFIKVCYSFVKIACVMVVTGIVTMLLNSLSLTMGFRKLPQTQGRGSKISDWDVNQAIMFDPSFLWGHVVMGFILTGSVFYVFNSLWDDFVDIRQAYFRSSSYYNAIHARTILVTNLKTSMLDNQALAEAMYEVNVKHFTSATVGLKVSTLQDAVEKREKYIIQLEDVVSDTFSEALKNHHPDSASNLALPNVQLPPEAIKLCEKIKALDAQIYDMRRNGCEAKAIHAGFVEFEFPEECHEVVEQLKGKASGSLRIQPAPRPSDLIWRNLGSEPSSQQRMRRFGNLFVLGVCFGWLFLLNAILPLTDPITLFKVWPDLGLFLFKRPKLVTFMKSFIPPMLYNGFLFFAPILFRKVSDYQGAYTLALRTKDTIRKVFLFYVIGFFLLLTISSYIQQLLSDVTNITESVKGPNAGAVTLSVLQVLYGIAKGAIDAFIRKSSFWLGWVLNGTGFIHIELVRAAVLLLTWFKKSFYKLTPREAMMINAPPAFEYDALGGVLLFWFFISMVYALIQPLILLISPFFFVFATIIYKWELMYIFGKGSDSAGDFYPTMYKRVAASVLSAQGLFIAVLLINQIYPQAVAMGVLFISSIFISRHIYNSHLHAAMYFDPAHGPYDPEALRRDAEARASGRRDKYLHPALIEHLILPLVDPRVEHLLEPYFPELSITYKAPSNRQSAESLSSAFGGHAHQRHLPPAAEPGPSSPLMSPMANRPASPMLNKQTLENHQYYKPSPLANPNMQRPPSPLNMGPPQHAYGNVPPAQHQHQQQQYRTQQQQYAVQQHSTGVSHHSTGSYQQYSTQSTTVTTNAAYYQQQQHQQFHQSTSSPQGSGPRHIDQVEMQPTGASAGSRRHSPPGYASPAAPQPTYHQQHGGHGQQHPSPQATPTQPMLRSPSPMQNWSAGRNGAPVGPQSPGYPQQQRRHTPPQQQPQYGGYPQQQQQQQGALTTHVLPPSRGERQQHQQQYQGYGSR</sequence>
<evidence type="ECO:0000256" key="6">
    <source>
        <dbReference type="ARBA" id="ARBA00023136"/>
    </source>
</evidence>
<feature type="transmembrane region" description="Helical" evidence="8">
    <location>
        <begin position="656"/>
        <end position="677"/>
    </location>
</feature>
<feature type="compositionally biased region" description="Polar residues" evidence="7">
    <location>
        <begin position="982"/>
        <end position="1004"/>
    </location>
</feature>
<evidence type="ECO:0000259" key="10">
    <source>
        <dbReference type="Pfam" id="PF13967"/>
    </source>
</evidence>
<organism evidence="12 13">
    <name type="scientific">Catenaria anguillulae PL171</name>
    <dbReference type="NCBI Taxonomy" id="765915"/>
    <lineage>
        <taxon>Eukaryota</taxon>
        <taxon>Fungi</taxon>
        <taxon>Fungi incertae sedis</taxon>
        <taxon>Blastocladiomycota</taxon>
        <taxon>Blastocladiomycetes</taxon>
        <taxon>Blastocladiales</taxon>
        <taxon>Catenariaceae</taxon>
        <taxon>Catenaria</taxon>
    </lineage>
</organism>
<feature type="region of interest" description="Disordered" evidence="7">
    <location>
        <begin position="832"/>
        <end position="902"/>
    </location>
</feature>
<feature type="region of interest" description="Disordered" evidence="7">
    <location>
        <begin position="917"/>
        <end position="1073"/>
    </location>
</feature>
<evidence type="ECO:0000256" key="5">
    <source>
        <dbReference type="ARBA" id="ARBA00022989"/>
    </source>
</evidence>
<dbReference type="Proteomes" id="UP000193411">
    <property type="component" value="Unassembled WGS sequence"/>
</dbReference>
<feature type="transmembrane region" description="Helical" evidence="8">
    <location>
        <begin position="481"/>
        <end position="502"/>
    </location>
</feature>
<feature type="transmembrane region" description="Helical" evidence="8">
    <location>
        <begin position="115"/>
        <end position="135"/>
    </location>
</feature>
<evidence type="ECO:0000256" key="7">
    <source>
        <dbReference type="SAM" id="MobiDB-lite"/>
    </source>
</evidence>
<dbReference type="PANTHER" id="PTHR13018">
    <property type="entry name" value="PROBABLE MEMBRANE PROTEIN DUF221-RELATED"/>
    <property type="match status" value="1"/>
</dbReference>
<feature type="domain" description="CSC1/OSCA1-like 7TM region" evidence="9">
    <location>
        <begin position="388"/>
        <end position="673"/>
    </location>
</feature>
<evidence type="ECO:0000256" key="4">
    <source>
        <dbReference type="ARBA" id="ARBA00022692"/>
    </source>
</evidence>
<evidence type="ECO:0000256" key="2">
    <source>
        <dbReference type="ARBA" id="ARBA00007779"/>
    </source>
</evidence>
<evidence type="ECO:0000256" key="3">
    <source>
        <dbReference type="ARBA" id="ARBA00022448"/>
    </source>
</evidence>
<dbReference type="InterPro" id="IPR027815">
    <property type="entry name" value="CSC1/OSCA1-like_cyt"/>
</dbReference>
<dbReference type="Pfam" id="PF02714">
    <property type="entry name" value="RSN1_7TM"/>
    <property type="match status" value="1"/>
</dbReference>
<feature type="transmembrane region" description="Helical" evidence="8">
    <location>
        <begin position="18"/>
        <end position="38"/>
    </location>
</feature>
<dbReference type="InterPro" id="IPR032880">
    <property type="entry name" value="CSC1/OSCA1-like_N"/>
</dbReference>
<feature type="compositionally biased region" description="Low complexity" evidence="7">
    <location>
        <begin position="1027"/>
        <end position="1046"/>
    </location>
</feature>
<dbReference type="AlphaFoldDB" id="A0A1Y2HH54"/>
<dbReference type="PANTHER" id="PTHR13018:SF149">
    <property type="entry name" value="DOMAIN PROTEIN, PUTATIVE (AFU_ORTHOLOGUE AFUA_3G11660)-RELATED"/>
    <property type="match status" value="1"/>
</dbReference>
<proteinExistence type="inferred from homology"/>
<evidence type="ECO:0000259" key="11">
    <source>
        <dbReference type="Pfam" id="PF14703"/>
    </source>
</evidence>
<gene>
    <name evidence="12" type="ORF">BCR44DRAFT_1514376</name>
</gene>
<evidence type="ECO:0000259" key="9">
    <source>
        <dbReference type="Pfam" id="PF02714"/>
    </source>
</evidence>
<feature type="transmembrane region" description="Helical" evidence="8">
    <location>
        <begin position="684"/>
        <end position="702"/>
    </location>
</feature>
<comment type="similarity">
    <text evidence="2">Belongs to the CSC1 (TC 1.A.17) family.</text>
</comment>
<keyword evidence="5 8" id="KW-1133">Transmembrane helix</keyword>
<comment type="caution">
    <text evidence="12">The sequence shown here is derived from an EMBL/GenBank/DDBJ whole genome shotgun (WGS) entry which is preliminary data.</text>
</comment>
<feature type="region of interest" description="Disordered" evidence="7">
    <location>
        <begin position="781"/>
        <end position="820"/>
    </location>
</feature>
<dbReference type="GO" id="GO:0005886">
    <property type="term" value="C:plasma membrane"/>
    <property type="evidence" value="ECO:0007669"/>
    <property type="project" value="TreeGrafter"/>
</dbReference>
<comment type="subcellular location">
    <subcellularLocation>
        <location evidence="1">Membrane</location>
        <topology evidence="1">Multi-pass membrane protein</topology>
    </subcellularLocation>
</comment>
<dbReference type="InterPro" id="IPR045122">
    <property type="entry name" value="Csc1-like"/>
</dbReference>
<evidence type="ECO:0000313" key="12">
    <source>
        <dbReference type="EMBL" id="ORZ33917.1"/>
    </source>
</evidence>
<keyword evidence="13" id="KW-1185">Reference proteome</keyword>
<evidence type="ECO:0000313" key="13">
    <source>
        <dbReference type="Proteomes" id="UP000193411"/>
    </source>
</evidence>
<dbReference type="Pfam" id="PF14703">
    <property type="entry name" value="PHM7_cyt"/>
    <property type="match status" value="1"/>
</dbReference>
<feature type="transmembrane region" description="Helical" evidence="8">
    <location>
        <begin position="440"/>
        <end position="460"/>
    </location>
</feature>
<feature type="transmembrane region" description="Helical" evidence="8">
    <location>
        <begin position="514"/>
        <end position="532"/>
    </location>
</feature>
<keyword evidence="3" id="KW-0813">Transport</keyword>
<evidence type="ECO:0000256" key="1">
    <source>
        <dbReference type="ARBA" id="ARBA00004141"/>
    </source>
</evidence>